<feature type="compositionally biased region" description="Polar residues" evidence="1">
    <location>
        <begin position="1"/>
        <end position="19"/>
    </location>
</feature>
<feature type="non-terminal residue" evidence="3">
    <location>
        <position position="150"/>
    </location>
</feature>
<dbReference type="EMBL" id="OV170228">
    <property type="protein sequence ID" value="CAH0730643.1"/>
    <property type="molecule type" value="Genomic_DNA"/>
</dbReference>
<gene>
    <name evidence="3" type="ORF">BINO364_LOCUS15607</name>
</gene>
<evidence type="ECO:0000256" key="1">
    <source>
        <dbReference type="SAM" id="MobiDB-lite"/>
    </source>
</evidence>
<dbReference type="Proteomes" id="UP000838878">
    <property type="component" value="Chromosome 8"/>
</dbReference>
<protein>
    <recommendedName>
        <fullName evidence="2">DUF4780 domain-containing protein</fullName>
    </recommendedName>
</protein>
<dbReference type="AlphaFoldDB" id="A0A8J9VUV1"/>
<organism evidence="3 4">
    <name type="scientific">Brenthis ino</name>
    <name type="common">lesser marbled fritillary</name>
    <dbReference type="NCBI Taxonomy" id="405034"/>
    <lineage>
        <taxon>Eukaryota</taxon>
        <taxon>Metazoa</taxon>
        <taxon>Ecdysozoa</taxon>
        <taxon>Arthropoda</taxon>
        <taxon>Hexapoda</taxon>
        <taxon>Insecta</taxon>
        <taxon>Pterygota</taxon>
        <taxon>Neoptera</taxon>
        <taxon>Endopterygota</taxon>
        <taxon>Lepidoptera</taxon>
        <taxon>Glossata</taxon>
        <taxon>Ditrysia</taxon>
        <taxon>Papilionoidea</taxon>
        <taxon>Nymphalidae</taxon>
        <taxon>Heliconiinae</taxon>
        <taxon>Argynnini</taxon>
        <taxon>Brenthis</taxon>
    </lineage>
</organism>
<dbReference type="OrthoDB" id="6931682at2759"/>
<evidence type="ECO:0000259" key="2">
    <source>
        <dbReference type="Pfam" id="PF16012"/>
    </source>
</evidence>
<evidence type="ECO:0000313" key="4">
    <source>
        <dbReference type="Proteomes" id="UP000838878"/>
    </source>
</evidence>
<feature type="compositionally biased region" description="Low complexity" evidence="1">
    <location>
        <begin position="20"/>
        <end position="34"/>
    </location>
</feature>
<feature type="domain" description="DUF4780" evidence="2">
    <location>
        <begin position="63"/>
        <end position="129"/>
    </location>
</feature>
<accession>A0A8J9VUV1</accession>
<dbReference type="Pfam" id="PF16012">
    <property type="entry name" value="DUF4780"/>
    <property type="match status" value="1"/>
</dbReference>
<reference evidence="3" key="1">
    <citation type="submission" date="2021-12" db="EMBL/GenBank/DDBJ databases">
        <authorList>
            <person name="Martin H S."/>
        </authorList>
    </citation>
    <scope>NUCLEOTIDE SEQUENCE</scope>
</reference>
<evidence type="ECO:0000313" key="3">
    <source>
        <dbReference type="EMBL" id="CAH0730643.1"/>
    </source>
</evidence>
<name>A0A8J9VUV1_9NEOP</name>
<dbReference type="InterPro" id="IPR031961">
    <property type="entry name" value="DUF4780"/>
</dbReference>
<sequence>MAPTQVNQRQSLLNRPRLNSSTSEGEISDGGSSIHKTSYKRLSSPLEAGNHSAIPSQLPFAPKFLSRTALHEGVVKLRCYDEKTLTWLKGIVPTFKAPREGFNLTLIKQRQLRPNVKAALYVPDYQGDTDFLHKILMIRTVGNIQLAPGR</sequence>
<feature type="region of interest" description="Disordered" evidence="1">
    <location>
        <begin position="1"/>
        <end position="34"/>
    </location>
</feature>
<keyword evidence="4" id="KW-1185">Reference proteome</keyword>
<proteinExistence type="predicted"/>